<organism evidence="2 3">
    <name type="scientific">Candidatus Woykebacteria bacterium RBG_13_40_7b</name>
    <dbReference type="NCBI Taxonomy" id="1802594"/>
    <lineage>
        <taxon>Bacteria</taxon>
        <taxon>Candidatus Woykeibacteriota</taxon>
    </lineage>
</organism>
<gene>
    <name evidence="2" type="ORF">A2Y57_01990</name>
</gene>
<name>A0A1G1WA86_9BACT</name>
<feature type="transmembrane region" description="Helical" evidence="1">
    <location>
        <begin position="22"/>
        <end position="42"/>
    </location>
</feature>
<evidence type="ECO:0000313" key="2">
    <source>
        <dbReference type="EMBL" id="OGY24599.1"/>
    </source>
</evidence>
<dbReference type="Proteomes" id="UP000177103">
    <property type="component" value="Unassembled WGS sequence"/>
</dbReference>
<feature type="transmembrane region" description="Helical" evidence="1">
    <location>
        <begin position="88"/>
        <end position="112"/>
    </location>
</feature>
<dbReference type="AlphaFoldDB" id="A0A1G1WA86"/>
<feature type="transmembrane region" description="Helical" evidence="1">
    <location>
        <begin position="48"/>
        <end position="67"/>
    </location>
</feature>
<evidence type="ECO:0000313" key="3">
    <source>
        <dbReference type="Proteomes" id="UP000177103"/>
    </source>
</evidence>
<evidence type="ECO:0000256" key="1">
    <source>
        <dbReference type="SAM" id="Phobius"/>
    </source>
</evidence>
<accession>A0A1G1WA86</accession>
<keyword evidence="1" id="KW-0812">Transmembrane</keyword>
<proteinExistence type="predicted"/>
<keyword evidence="1" id="KW-0472">Membrane</keyword>
<sequence>MEDFTQEAVEVGQPKSILFAQLLVLAFSLTILFFGEALFQPISPFRKLLIPFVWLILPFTTQFWVWLGIYRVNKAKTKKKAIRRSLTFLIVTTILAFVWTGWFCLGLCSVFSELSYIEQISRGVEQFSLILVFFIPLFYWTRKAD</sequence>
<dbReference type="EMBL" id="MHCQ01000020">
    <property type="protein sequence ID" value="OGY24599.1"/>
    <property type="molecule type" value="Genomic_DNA"/>
</dbReference>
<feature type="transmembrane region" description="Helical" evidence="1">
    <location>
        <begin position="124"/>
        <end position="141"/>
    </location>
</feature>
<protein>
    <submittedName>
        <fullName evidence="2">Uncharacterized protein</fullName>
    </submittedName>
</protein>
<reference evidence="2 3" key="1">
    <citation type="journal article" date="2016" name="Nat. Commun.">
        <title>Thousands of microbial genomes shed light on interconnected biogeochemical processes in an aquifer system.</title>
        <authorList>
            <person name="Anantharaman K."/>
            <person name="Brown C.T."/>
            <person name="Hug L.A."/>
            <person name="Sharon I."/>
            <person name="Castelle C.J."/>
            <person name="Probst A.J."/>
            <person name="Thomas B.C."/>
            <person name="Singh A."/>
            <person name="Wilkins M.J."/>
            <person name="Karaoz U."/>
            <person name="Brodie E.L."/>
            <person name="Williams K.H."/>
            <person name="Hubbard S.S."/>
            <person name="Banfield J.F."/>
        </authorList>
    </citation>
    <scope>NUCLEOTIDE SEQUENCE [LARGE SCALE GENOMIC DNA]</scope>
</reference>
<comment type="caution">
    <text evidence="2">The sequence shown here is derived from an EMBL/GenBank/DDBJ whole genome shotgun (WGS) entry which is preliminary data.</text>
</comment>
<keyword evidence="1" id="KW-1133">Transmembrane helix</keyword>